<dbReference type="EMBL" id="JAGTJQ010000007">
    <property type="protein sequence ID" value="KAH7027266.1"/>
    <property type="molecule type" value="Genomic_DNA"/>
</dbReference>
<reference evidence="3" key="1">
    <citation type="journal article" date="2021" name="Nat. Commun.">
        <title>Genetic determinants of endophytism in the Arabidopsis root mycobiome.</title>
        <authorList>
            <person name="Mesny F."/>
            <person name="Miyauchi S."/>
            <person name="Thiergart T."/>
            <person name="Pickel B."/>
            <person name="Atanasova L."/>
            <person name="Karlsson M."/>
            <person name="Huettel B."/>
            <person name="Barry K.W."/>
            <person name="Haridas S."/>
            <person name="Chen C."/>
            <person name="Bauer D."/>
            <person name="Andreopoulos W."/>
            <person name="Pangilinan J."/>
            <person name="LaButti K."/>
            <person name="Riley R."/>
            <person name="Lipzen A."/>
            <person name="Clum A."/>
            <person name="Drula E."/>
            <person name="Henrissat B."/>
            <person name="Kohler A."/>
            <person name="Grigoriev I.V."/>
            <person name="Martin F.M."/>
            <person name="Hacquard S."/>
        </authorList>
    </citation>
    <scope>NUCLEOTIDE SEQUENCE</scope>
    <source>
        <strain evidence="3">MPI-CAGE-CH-0230</strain>
    </source>
</reference>
<organism evidence="3 4">
    <name type="scientific">Microdochium trichocladiopsis</name>
    <dbReference type="NCBI Taxonomy" id="1682393"/>
    <lineage>
        <taxon>Eukaryota</taxon>
        <taxon>Fungi</taxon>
        <taxon>Dikarya</taxon>
        <taxon>Ascomycota</taxon>
        <taxon>Pezizomycotina</taxon>
        <taxon>Sordariomycetes</taxon>
        <taxon>Xylariomycetidae</taxon>
        <taxon>Xylariales</taxon>
        <taxon>Microdochiaceae</taxon>
        <taxon>Microdochium</taxon>
    </lineage>
</organism>
<feature type="signal peptide" evidence="1">
    <location>
        <begin position="1"/>
        <end position="20"/>
    </location>
</feature>
<name>A0A9P9BN21_9PEZI</name>
<evidence type="ECO:0000313" key="4">
    <source>
        <dbReference type="Proteomes" id="UP000756346"/>
    </source>
</evidence>
<dbReference type="OrthoDB" id="5283326at2759"/>
<feature type="chain" id="PRO_5040467501" description="Glycoside hydrolase 131 catalytic N-terminal domain-containing protein" evidence="1">
    <location>
        <begin position="21"/>
        <end position="314"/>
    </location>
</feature>
<proteinExistence type="predicted"/>
<dbReference type="PANTHER" id="PTHR34612:SF4">
    <property type="entry name" value="GLYCOSIDE HYDROLASE 131 CATALYTIC N-TERMINAL DOMAIN-CONTAINING PROTEIN"/>
    <property type="match status" value="1"/>
</dbReference>
<gene>
    <name evidence="3" type="ORF">B0I36DRAFT_326782</name>
</gene>
<sequence length="314" mass="33642">MPLKALMTTSVLALASFASALPPPPGPPIPSAAAPAAKIRCPVVFSGQIPQAAKLTDFDATATSPFLSNNVKGNDTWSQILKFPPPLASLPGPAKKNCGVARFDDPAKQKALEVTINDRSIFKTQFGFRRAGLLFKNDTNTAGPGNTGVKTLHWSVRQDLARPLNLTHEYLNVWHEAGDFSGNHFHFQAGSLIGRPEFPADTFKLLNRKLDVLWSVPIDKTGGWQGFAVTLDYDANTIQVFYSPNPAAPLAPVFPQPLPNDNSGFGQFQIGILKKPTGDTSDVVNKGFQEAGIDEGQIYGGVFVEDGQGGCVSL</sequence>
<accession>A0A9P9BN21</accession>
<dbReference type="Gene3D" id="2.60.120.1160">
    <property type="match status" value="1"/>
</dbReference>
<keyword evidence="1" id="KW-0732">Signal</keyword>
<comment type="caution">
    <text evidence="3">The sequence shown here is derived from an EMBL/GenBank/DDBJ whole genome shotgun (WGS) entry which is preliminary data.</text>
</comment>
<evidence type="ECO:0000259" key="2">
    <source>
        <dbReference type="Pfam" id="PF18271"/>
    </source>
</evidence>
<dbReference type="PANTHER" id="PTHR34612">
    <property type="entry name" value="GH131_N DOMAIN-CONTAINING PROTEIN"/>
    <property type="match status" value="1"/>
</dbReference>
<evidence type="ECO:0000256" key="1">
    <source>
        <dbReference type="SAM" id="SignalP"/>
    </source>
</evidence>
<evidence type="ECO:0000313" key="3">
    <source>
        <dbReference type="EMBL" id="KAH7027266.1"/>
    </source>
</evidence>
<keyword evidence="4" id="KW-1185">Reference proteome</keyword>
<feature type="domain" description="Glycoside hydrolase 131 catalytic N-terminal" evidence="2">
    <location>
        <begin position="43"/>
        <end position="310"/>
    </location>
</feature>
<dbReference type="Pfam" id="PF18271">
    <property type="entry name" value="GH131_N"/>
    <property type="match status" value="1"/>
</dbReference>
<dbReference type="Proteomes" id="UP000756346">
    <property type="component" value="Unassembled WGS sequence"/>
</dbReference>
<dbReference type="RefSeq" id="XP_046010065.1">
    <property type="nucleotide sequence ID" value="XM_046154379.1"/>
</dbReference>
<dbReference type="AlphaFoldDB" id="A0A9P9BN21"/>
<dbReference type="InterPro" id="IPR041524">
    <property type="entry name" value="GH131_N"/>
</dbReference>
<dbReference type="GeneID" id="70183925"/>
<protein>
    <recommendedName>
        <fullName evidence="2">Glycoside hydrolase 131 catalytic N-terminal domain-containing protein</fullName>
    </recommendedName>
</protein>